<evidence type="ECO:0000313" key="3">
    <source>
        <dbReference type="Proteomes" id="UP000654370"/>
    </source>
</evidence>
<proteinExistence type="predicted"/>
<dbReference type="Gene3D" id="3.30.2130.10">
    <property type="entry name" value="VC0802-like"/>
    <property type="match status" value="1"/>
</dbReference>
<sequence>MTQHTINLILLKDEFTLYQFPKSTPVPPTVLEQDWFTVSKTTDELSIILPSAIPLDGAAKTDANWKCFKVDAQMEFELVGIMCRIVTPLKDNKISIFAVSTWDTDYVLVKSDQAQRAFDVLAAADNINVRQGESVLQ</sequence>
<accession>A0A8H7U916</accession>
<dbReference type="Pfam" id="PF13840">
    <property type="entry name" value="ACT_7"/>
    <property type="match status" value="1"/>
</dbReference>
<evidence type="ECO:0000259" key="1">
    <source>
        <dbReference type="Pfam" id="PF13840"/>
    </source>
</evidence>
<protein>
    <recommendedName>
        <fullName evidence="1">CASTOR ACT domain-containing protein</fullName>
    </recommendedName>
</protein>
<dbReference type="GO" id="GO:0006520">
    <property type="term" value="P:amino acid metabolic process"/>
    <property type="evidence" value="ECO:0007669"/>
    <property type="project" value="UniProtKB-ARBA"/>
</dbReference>
<comment type="caution">
    <text evidence="2">The sequence shown here is derived from an EMBL/GenBank/DDBJ whole genome shotgun (WGS) entry which is preliminary data.</text>
</comment>
<dbReference type="Proteomes" id="UP000654370">
    <property type="component" value="Unassembled WGS sequence"/>
</dbReference>
<dbReference type="InterPro" id="IPR045865">
    <property type="entry name" value="ACT-like_dom_sf"/>
</dbReference>
<dbReference type="AlphaFoldDB" id="A0A8H7U916"/>
<dbReference type="OrthoDB" id="58529at2759"/>
<dbReference type="PANTHER" id="PTHR31131">
    <property type="entry name" value="CHROMOSOME 1, WHOLE GENOME SHOTGUN SEQUENCE"/>
    <property type="match status" value="1"/>
</dbReference>
<keyword evidence="3" id="KW-1185">Reference proteome</keyword>
<gene>
    <name evidence="2" type="ORF">INT43_004130</name>
</gene>
<name>A0A8H7U916_MORIS</name>
<reference evidence="2" key="1">
    <citation type="submission" date="2020-12" db="EMBL/GenBank/DDBJ databases">
        <title>Metabolic potential, ecology and presence of endohyphal bacteria is reflected in genomic diversity of Mucoromycotina.</title>
        <authorList>
            <person name="Muszewska A."/>
            <person name="Okrasinska A."/>
            <person name="Steczkiewicz K."/>
            <person name="Drgas O."/>
            <person name="Orlowska M."/>
            <person name="Perlinska-Lenart U."/>
            <person name="Aleksandrzak-Piekarczyk T."/>
            <person name="Szatraj K."/>
            <person name="Zielenkiewicz U."/>
            <person name="Pilsyk S."/>
            <person name="Malc E."/>
            <person name="Mieczkowski P."/>
            <person name="Kruszewska J.S."/>
            <person name="Biernat P."/>
            <person name="Pawlowska J."/>
        </authorList>
    </citation>
    <scope>NUCLEOTIDE SEQUENCE</scope>
    <source>
        <strain evidence="2">WA0000067209</strain>
    </source>
</reference>
<organism evidence="2 3">
    <name type="scientific">Mortierella isabellina</name>
    <name type="common">Filamentous fungus</name>
    <name type="synonym">Umbelopsis isabellina</name>
    <dbReference type="NCBI Taxonomy" id="91625"/>
    <lineage>
        <taxon>Eukaryota</taxon>
        <taxon>Fungi</taxon>
        <taxon>Fungi incertae sedis</taxon>
        <taxon>Mucoromycota</taxon>
        <taxon>Mucoromycotina</taxon>
        <taxon>Umbelopsidomycetes</taxon>
        <taxon>Umbelopsidales</taxon>
        <taxon>Umbelopsidaceae</taxon>
        <taxon>Umbelopsis</taxon>
    </lineage>
</organism>
<dbReference type="InterPro" id="IPR016540">
    <property type="entry name" value="UCP008459"/>
</dbReference>
<dbReference type="EMBL" id="JAEPQZ010000013">
    <property type="protein sequence ID" value="KAG2174110.1"/>
    <property type="molecule type" value="Genomic_DNA"/>
</dbReference>
<dbReference type="SUPFAM" id="SSF55021">
    <property type="entry name" value="ACT-like"/>
    <property type="match status" value="2"/>
</dbReference>
<dbReference type="GO" id="GO:0046394">
    <property type="term" value="P:carboxylic acid biosynthetic process"/>
    <property type="evidence" value="ECO:0007669"/>
    <property type="project" value="UniProtKB-ARBA"/>
</dbReference>
<dbReference type="PIRSF" id="PIRSF008459">
    <property type="entry name" value="UCP008459"/>
    <property type="match status" value="1"/>
</dbReference>
<dbReference type="InterPro" id="IPR051719">
    <property type="entry name" value="CASTOR_mTORC1"/>
</dbReference>
<feature type="domain" description="CASTOR ACT" evidence="1">
    <location>
        <begin position="62"/>
        <end position="121"/>
    </location>
</feature>
<evidence type="ECO:0000313" key="2">
    <source>
        <dbReference type="EMBL" id="KAG2174110.1"/>
    </source>
</evidence>
<dbReference type="InterPro" id="IPR027795">
    <property type="entry name" value="CASTOR_ACT_dom"/>
</dbReference>
<dbReference type="PANTHER" id="PTHR31131:SF6">
    <property type="entry name" value="CASTOR ACT DOMAIN-CONTAINING PROTEIN"/>
    <property type="match status" value="1"/>
</dbReference>